<evidence type="ECO:0000256" key="3">
    <source>
        <dbReference type="ARBA" id="ARBA00022840"/>
    </source>
</evidence>
<evidence type="ECO:0000313" key="6">
    <source>
        <dbReference type="Proteomes" id="UP000676456"/>
    </source>
</evidence>
<dbReference type="Pfam" id="PF00437">
    <property type="entry name" value="T2SSE"/>
    <property type="match status" value="1"/>
</dbReference>
<dbReference type="SMART" id="SM00382">
    <property type="entry name" value="AAA"/>
    <property type="match status" value="1"/>
</dbReference>
<dbReference type="Proteomes" id="UP000676456">
    <property type="component" value="Unassembled WGS sequence"/>
</dbReference>
<dbReference type="InterPro" id="IPR047667">
    <property type="entry name" value="ATPase_ComGA"/>
</dbReference>
<name>A0A942UN83_9BACI</name>
<dbReference type="InterPro" id="IPR003593">
    <property type="entry name" value="AAA+_ATPase"/>
</dbReference>
<protein>
    <submittedName>
        <fullName evidence="5">Type II/IV secretion system protein</fullName>
    </submittedName>
</protein>
<accession>A0A942UN83</accession>
<dbReference type="GO" id="GO:0005886">
    <property type="term" value="C:plasma membrane"/>
    <property type="evidence" value="ECO:0007669"/>
    <property type="project" value="TreeGrafter"/>
</dbReference>
<dbReference type="RefSeq" id="WP_213097373.1">
    <property type="nucleotide sequence ID" value="NZ_JAGYPN010000001.1"/>
</dbReference>
<dbReference type="Gene3D" id="3.30.450.90">
    <property type="match status" value="1"/>
</dbReference>
<dbReference type="NCBIfam" id="NF041000">
    <property type="entry name" value="ATPase_ComGA"/>
    <property type="match status" value="1"/>
</dbReference>
<dbReference type="CDD" id="cd01129">
    <property type="entry name" value="PulE-GspE-like"/>
    <property type="match status" value="1"/>
</dbReference>
<keyword evidence="2" id="KW-0547">Nucleotide-binding</keyword>
<sequence>MSIEKTADLLLSQALHFEASDIHITPRSKDYLVQFRIHGLLSPIKKIPPKLGERLISHLKFLASMDISEKRKPQSGSLQSYFAGKYTSLRISSLPTARAKESIVIRILPQTKALPHNKLALFPANTNLLTQLMVQAHGMIIFTGPTGSGKTSTMYSLAEYCSVNINRHVVTLEDPVEKKSDLLQQVQVNEKAGLSFSTGLKAILRHDPDIILIGEIRDAETAKIAIRAAMTGHLVLSSLHTRDAKGAIFRLLEFGVKYHELEQTLLAITAQRLVSIICPFCGPVCSKYCSSLSHAKRRGVFEILHGSALRKAIENVNGGGEISRYTTLQNLIRKGIALGYLSHEEYERWIIEQ</sequence>
<comment type="caution">
    <text evidence="5">The sequence shown here is derived from an EMBL/GenBank/DDBJ whole genome shotgun (WGS) entry which is preliminary data.</text>
</comment>
<dbReference type="Gene3D" id="3.40.50.300">
    <property type="entry name" value="P-loop containing nucleotide triphosphate hydrolases"/>
    <property type="match status" value="1"/>
</dbReference>
<dbReference type="PANTHER" id="PTHR30258:SF2">
    <property type="entry name" value="COMG OPERON PROTEIN 1"/>
    <property type="match status" value="1"/>
</dbReference>
<organism evidence="5 6">
    <name type="scientific">Lederbergia citrea</name>
    <dbReference type="NCBI Taxonomy" id="2833581"/>
    <lineage>
        <taxon>Bacteria</taxon>
        <taxon>Bacillati</taxon>
        <taxon>Bacillota</taxon>
        <taxon>Bacilli</taxon>
        <taxon>Bacillales</taxon>
        <taxon>Bacillaceae</taxon>
        <taxon>Lederbergia</taxon>
    </lineage>
</organism>
<dbReference type="PROSITE" id="PS00662">
    <property type="entry name" value="T2SP_E"/>
    <property type="match status" value="1"/>
</dbReference>
<comment type="similarity">
    <text evidence="1">Belongs to the GSP E family.</text>
</comment>
<dbReference type="PANTHER" id="PTHR30258">
    <property type="entry name" value="TYPE II SECRETION SYSTEM PROTEIN GSPE-RELATED"/>
    <property type="match status" value="1"/>
</dbReference>
<keyword evidence="3" id="KW-0067">ATP-binding</keyword>
<gene>
    <name evidence="5" type="ORF">KHA91_06575</name>
</gene>
<evidence type="ECO:0000259" key="4">
    <source>
        <dbReference type="PROSITE" id="PS00662"/>
    </source>
</evidence>
<dbReference type="EMBL" id="JAGYPN010000001">
    <property type="protein sequence ID" value="MBS4222422.1"/>
    <property type="molecule type" value="Genomic_DNA"/>
</dbReference>
<feature type="domain" description="Bacterial type II secretion system protein E" evidence="4">
    <location>
        <begin position="204"/>
        <end position="218"/>
    </location>
</feature>
<dbReference type="SUPFAM" id="SSF52540">
    <property type="entry name" value="P-loop containing nucleoside triphosphate hydrolases"/>
    <property type="match status" value="1"/>
</dbReference>
<dbReference type="InterPro" id="IPR027417">
    <property type="entry name" value="P-loop_NTPase"/>
</dbReference>
<keyword evidence="6" id="KW-1185">Reference proteome</keyword>
<evidence type="ECO:0000313" key="5">
    <source>
        <dbReference type="EMBL" id="MBS4222422.1"/>
    </source>
</evidence>
<dbReference type="InterPro" id="IPR001482">
    <property type="entry name" value="T2SS/T4SS_dom"/>
</dbReference>
<proteinExistence type="inferred from homology"/>
<reference evidence="5 6" key="1">
    <citation type="submission" date="2021-05" db="EMBL/GenBank/DDBJ databases">
        <title>Novel Bacillus species.</title>
        <authorList>
            <person name="Liu G."/>
        </authorList>
    </citation>
    <scope>NUCLEOTIDE SEQUENCE [LARGE SCALE GENOMIC DNA]</scope>
    <source>
        <strain evidence="5 6">FJAT-49682</strain>
    </source>
</reference>
<evidence type="ECO:0000256" key="1">
    <source>
        <dbReference type="ARBA" id="ARBA00006611"/>
    </source>
</evidence>
<evidence type="ECO:0000256" key="2">
    <source>
        <dbReference type="ARBA" id="ARBA00022741"/>
    </source>
</evidence>
<dbReference type="GO" id="GO:0005524">
    <property type="term" value="F:ATP binding"/>
    <property type="evidence" value="ECO:0007669"/>
    <property type="project" value="UniProtKB-KW"/>
</dbReference>
<dbReference type="AlphaFoldDB" id="A0A942UN83"/>
<dbReference type="GO" id="GO:0016887">
    <property type="term" value="F:ATP hydrolysis activity"/>
    <property type="evidence" value="ECO:0007669"/>
    <property type="project" value="TreeGrafter"/>
</dbReference>